<reference evidence="15" key="1">
    <citation type="journal article" date="2019" name="Int. J. Syst. Evol. Microbiol.">
        <title>The Global Catalogue of Microorganisms (GCM) 10K type strain sequencing project: providing services to taxonomists for standard genome sequencing and annotation.</title>
        <authorList>
            <consortium name="The Broad Institute Genomics Platform"/>
            <consortium name="The Broad Institute Genome Sequencing Center for Infectious Disease"/>
            <person name="Wu L."/>
            <person name="Ma J."/>
        </authorList>
    </citation>
    <scope>NUCLEOTIDE SEQUENCE [LARGE SCALE GENOMIC DNA]</scope>
    <source>
        <strain evidence="15">JCM 3369</strain>
    </source>
</reference>
<feature type="domain" description="Anti-sigma K factor RskA C-terminal" evidence="12">
    <location>
        <begin position="95"/>
        <end position="229"/>
    </location>
</feature>
<evidence type="ECO:0000259" key="13">
    <source>
        <dbReference type="Pfam" id="PF22618"/>
    </source>
</evidence>
<comment type="caution">
    <text evidence="14">The sequence shown here is derived from an EMBL/GenBank/DDBJ whole genome shotgun (WGS) entry which is preliminary data.</text>
</comment>
<organism evidence="14 15">
    <name type="scientific">Actinomadura yumaensis</name>
    <dbReference type="NCBI Taxonomy" id="111807"/>
    <lineage>
        <taxon>Bacteria</taxon>
        <taxon>Bacillati</taxon>
        <taxon>Actinomycetota</taxon>
        <taxon>Actinomycetes</taxon>
        <taxon>Streptosporangiales</taxon>
        <taxon>Thermomonosporaceae</taxon>
        <taxon>Actinomadura</taxon>
    </lineage>
</organism>
<dbReference type="PANTHER" id="PTHR37461:SF1">
    <property type="entry name" value="ANTI-SIGMA-K FACTOR RSKA"/>
    <property type="match status" value="1"/>
</dbReference>
<evidence type="ECO:0000256" key="6">
    <source>
        <dbReference type="ARBA" id="ARBA00023015"/>
    </source>
</evidence>
<accession>A0ABW2CFU5</accession>
<evidence type="ECO:0000256" key="2">
    <source>
        <dbReference type="ARBA" id="ARBA00004236"/>
    </source>
</evidence>
<evidence type="ECO:0000256" key="4">
    <source>
        <dbReference type="ARBA" id="ARBA00022692"/>
    </source>
</evidence>
<feature type="domain" description="Anti-sigma-K factor RskA N-terminal" evidence="13">
    <location>
        <begin position="6"/>
        <end position="35"/>
    </location>
</feature>
<name>A0ABW2CFU5_9ACTN</name>
<dbReference type="InterPro" id="IPR018764">
    <property type="entry name" value="RskA_C"/>
</dbReference>
<evidence type="ECO:0000256" key="3">
    <source>
        <dbReference type="ARBA" id="ARBA00022475"/>
    </source>
</evidence>
<evidence type="ECO:0000313" key="14">
    <source>
        <dbReference type="EMBL" id="MFC6880636.1"/>
    </source>
</evidence>
<evidence type="ECO:0000256" key="9">
    <source>
        <dbReference type="ARBA" id="ARBA00029829"/>
    </source>
</evidence>
<dbReference type="PANTHER" id="PTHR37461">
    <property type="entry name" value="ANTI-SIGMA-K FACTOR RSKA"/>
    <property type="match status" value="1"/>
</dbReference>
<evidence type="ECO:0000256" key="1">
    <source>
        <dbReference type="ARBA" id="ARBA00004167"/>
    </source>
</evidence>
<dbReference type="RefSeq" id="WP_378063242.1">
    <property type="nucleotide sequence ID" value="NZ_JBHSXS010000005.1"/>
</dbReference>
<evidence type="ECO:0000256" key="11">
    <source>
        <dbReference type="SAM" id="MobiDB-lite"/>
    </source>
</evidence>
<keyword evidence="8" id="KW-0804">Transcription</keyword>
<dbReference type="Proteomes" id="UP001596380">
    <property type="component" value="Unassembled WGS sequence"/>
</dbReference>
<keyword evidence="4" id="KW-0812">Transmembrane</keyword>
<dbReference type="Gene3D" id="1.10.10.1320">
    <property type="entry name" value="Anti-sigma factor, zinc-finger domain"/>
    <property type="match status" value="1"/>
</dbReference>
<evidence type="ECO:0000256" key="5">
    <source>
        <dbReference type="ARBA" id="ARBA00022989"/>
    </source>
</evidence>
<evidence type="ECO:0000256" key="7">
    <source>
        <dbReference type="ARBA" id="ARBA00023136"/>
    </source>
</evidence>
<keyword evidence="5" id="KW-1133">Transmembrane helix</keyword>
<evidence type="ECO:0000313" key="15">
    <source>
        <dbReference type="Proteomes" id="UP001596380"/>
    </source>
</evidence>
<comment type="subcellular location">
    <subcellularLocation>
        <location evidence="2">Cell membrane</location>
    </subcellularLocation>
    <subcellularLocation>
        <location evidence="1">Membrane</location>
        <topology evidence="1">Single-pass membrane protein</topology>
    </subcellularLocation>
</comment>
<evidence type="ECO:0000256" key="10">
    <source>
        <dbReference type="ARBA" id="ARBA00030803"/>
    </source>
</evidence>
<dbReference type="InterPro" id="IPR053877">
    <property type="entry name" value="RskA_N"/>
</dbReference>
<keyword evidence="3" id="KW-1003">Cell membrane</keyword>
<evidence type="ECO:0000256" key="8">
    <source>
        <dbReference type="ARBA" id="ARBA00023163"/>
    </source>
</evidence>
<dbReference type="Pfam" id="PF22618">
    <property type="entry name" value="RskA_N"/>
    <property type="match status" value="1"/>
</dbReference>
<keyword evidence="15" id="KW-1185">Reference proteome</keyword>
<feature type="region of interest" description="Disordered" evidence="11">
    <location>
        <begin position="216"/>
        <end position="235"/>
    </location>
</feature>
<keyword evidence="6" id="KW-0805">Transcription regulation</keyword>
<dbReference type="InterPro" id="IPR041916">
    <property type="entry name" value="Anti_sigma_zinc_sf"/>
</dbReference>
<proteinExistence type="predicted"/>
<evidence type="ECO:0000259" key="12">
    <source>
        <dbReference type="Pfam" id="PF10099"/>
    </source>
</evidence>
<dbReference type="InterPro" id="IPR051474">
    <property type="entry name" value="Anti-sigma-K/W_factor"/>
</dbReference>
<dbReference type="Pfam" id="PF10099">
    <property type="entry name" value="RskA_C"/>
    <property type="match status" value="1"/>
</dbReference>
<gene>
    <name evidence="14" type="ORF">ACFQKB_12770</name>
</gene>
<dbReference type="EMBL" id="JBHSXS010000005">
    <property type="protein sequence ID" value="MFC6880636.1"/>
    <property type="molecule type" value="Genomic_DNA"/>
</dbReference>
<protein>
    <recommendedName>
        <fullName evidence="10">Regulator of SigK</fullName>
    </recommendedName>
    <alternativeName>
        <fullName evidence="9">Sigma-K anti-sigma factor RskA</fullName>
    </alternativeName>
</protein>
<sequence length="235" mass="24851">MTRDPHDLAGPYALDALTDTERRRFERHLPSCPTCAGQVTGFAETTARLALAAAHRPPGALRGRVMAEITRTRQTPPPLGRRLPSHRVRGLSRLAAAACLVLALISGGAALRLHGSAQDARALNRQVTAVMTAPDARTSTVRAQGTATVTLVSSRSLNKAVVTTARLRPLPSARTYQMWWLGPTVRSAGTLNPSGKPRPVVTTGLGDAQRFGLTIEPAGGSPQPTTPPVLTLALE</sequence>
<keyword evidence="7" id="KW-0472">Membrane</keyword>